<gene>
    <name evidence="3" type="ORF">PT974_01352</name>
</gene>
<evidence type="ECO:0000256" key="1">
    <source>
        <dbReference type="SAM" id="MobiDB-lite"/>
    </source>
</evidence>
<feature type="region of interest" description="Disordered" evidence="1">
    <location>
        <begin position="223"/>
        <end position="277"/>
    </location>
</feature>
<feature type="compositionally biased region" description="Acidic residues" evidence="1">
    <location>
        <begin position="258"/>
        <end position="277"/>
    </location>
</feature>
<feature type="region of interest" description="Disordered" evidence="1">
    <location>
        <begin position="46"/>
        <end position="76"/>
    </location>
</feature>
<reference evidence="3 4" key="1">
    <citation type="submission" date="2024-01" db="EMBL/GenBank/DDBJ databases">
        <title>Complete genome of Cladobotryum mycophilum ATHUM6906.</title>
        <authorList>
            <person name="Christinaki A.C."/>
            <person name="Myridakis A.I."/>
            <person name="Kouvelis V.N."/>
        </authorList>
    </citation>
    <scope>NUCLEOTIDE SEQUENCE [LARGE SCALE GENOMIC DNA]</scope>
    <source>
        <strain evidence="3 4">ATHUM6906</strain>
    </source>
</reference>
<evidence type="ECO:0000256" key="2">
    <source>
        <dbReference type="SAM" id="SignalP"/>
    </source>
</evidence>
<dbReference type="Proteomes" id="UP001338125">
    <property type="component" value="Unassembled WGS sequence"/>
</dbReference>
<comment type="caution">
    <text evidence="3">The sequence shown here is derived from an EMBL/GenBank/DDBJ whole genome shotgun (WGS) entry which is preliminary data.</text>
</comment>
<evidence type="ECO:0000313" key="3">
    <source>
        <dbReference type="EMBL" id="KAK5998968.1"/>
    </source>
</evidence>
<name>A0ABR0T3F7_9HYPO</name>
<keyword evidence="2" id="KW-0732">Signal</keyword>
<sequence>MKALIALPFFIWLLEAASASVNTTLSQNTSNATLWETTFNAIYPHHKKEKKKKPFEKEPEKKPPTRTAPPEPRPWELWKPLPHAETICDGKIRDGRRPAVNQTDYKRAVRNLGDFCDRFNVSPDGFYVAIVGHVQVYVCNWDGRNSTPCHRNEYSLSERLMDTKCGEGVNARVRLRRRRKVRKTYGRGQVGQKICDGINKQMGKDYLIAPLPVWVDGKIGKAGEPEEELEERKEVHEYEYEDEDEEEGKEMPTKTELEMEGDMDEEEDEEEEEEELE</sequence>
<evidence type="ECO:0000313" key="4">
    <source>
        <dbReference type="Proteomes" id="UP001338125"/>
    </source>
</evidence>
<feature type="compositionally biased region" description="Acidic residues" evidence="1">
    <location>
        <begin position="239"/>
        <end position="248"/>
    </location>
</feature>
<dbReference type="EMBL" id="JAVFKD010000001">
    <property type="protein sequence ID" value="KAK5998968.1"/>
    <property type="molecule type" value="Genomic_DNA"/>
</dbReference>
<proteinExistence type="predicted"/>
<protein>
    <submittedName>
        <fullName evidence="3">Uncharacterized protein</fullName>
    </submittedName>
</protein>
<feature type="compositionally biased region" description="Basic and acidic residues" evidence="1">
    <location>
        <begin position="223"/>
        <end position="238"/>
    </location>
</feature>
<organism evidence="3 4">
    <name type="scientific">Cladobotryum mycophilum</name>
    <dbReference type="NCBI Taxonomy" id="491253"/>
    <lineage>
        <taxon>Eukaryota</taxon>
        <taxon>Fungi</taxon>
        <taxon>Dikarya</taxon>
        <taxon>Ascomycota</taxon>
        <taxon>Pezizomycotina</taxon>
        <taxon>Sordariomycetes</taxon>
        <taxon>Hypocreomycetidae</taxon>
        <taxon>Hypocreales</taxon>
        <taxon>Hypocreaceae</taxon>
        <taxon>Cladobotryum</taxon>
    </lineage>
</organism>
<accession>A0ABR0T3F7</accession>
<feature type="signal peptide" evidence="2">
    <location>
        <begin position="1"/>
        <end position="19"/>
    </location>
</feature>
<keyword evidence="4" id="KW-1185">Reference proteome</keyword>
<feature type="chain" id="PRO_5047442174" evidence="2">
    <location>
        <begin position="20"/>
        <end position="277"/>
    </location>
</feature>